<feature type="compositionally biased region" description="Acidic residues" evidence="3">
    <location>
        <begin position="528"/>
        <end position="548"/>
    </location>
</feature>
<feature type="compositionally biased region" description="Pro residues" evidence="3">
    <location>
        <begin position="889"/>
        <end position="911"/>
    </location>
</feature>
<proteinExistence type="predicted"/>
<feature type="compositionally biased region" description="Polar residues" evidence="3">
    <location>
        <begin position="1613"/>
        <end position="1624"/>
    </location>
</feature>
<keyword evidence="2" id="KW-0539">Nucleus</keyword>
<feature type="compositionally biased region" description="Basic and acidic residues" evidence="3">
    <location>
        <begin position="791"/>
        <end position="811"/>
    </location>
</feature>
<gene>
    <name evidence="6" type="ORF">I206_03128</name>
    <name evidence="7" type="ORF">I206_102773</name>
</gene>
<sequence length="1656" mass="173982">MSEQYVLNNNNDNYQNQMNYGGNLTMLNGGGDSNILGGQGQDSLILAGPSSNNGYGQNQGQGNNQWFPPIPSLASLPVDKSKTDPKPAYYKLQFGDEVTGFSYYVRTLAVMIGRNVERHSAALPPPSITAPSVPVNPPLDPNQPSPPMQIEDIVLPQIIDFPTPPLHHHTSFSVPPQSPPHPSSAPLTTNLLNDEFAAPLRAQSEGIIDHSLPPDFSFLHDEDYPDIDMGEFGVLEELAEAVKVEQIKAASLERSAEPESRQSLSQSVPPTDNQGRLLVKLEEGSVSDSLESVPVGVTELAVPHISDTSDRPVHSQEDMQVMDVDHNQVMNDFSAMDLDLSQVKLENLDDFGSPPPPPPPPAKSSAPVEHVDVDLGPLKSVSRNHAKIEYKPDLGHFCLDIYGRNGAWVDDRYFVKGSIVPLAQGSQIQIATRIFSFVLPPSPISSPTYTHYALDGAPDLTEDLPYPYNLPASEVGYQEFYGEPGPGPSSAASMAARAPPAFNAFAAADGYGLGIEGVGEGSWNGWGSDDDDDDDSEEELDESGEEWEPSPTTTEKPKKVKSKTKAPKSGLVPGEDESELSSVASEPDDKKKKPKKHSVSSTTNATAIMKPKPIAPAPPQAILPNLASAVQANLPLPTTIAPSDMILPPVDTTVLDSRKSSVAENSKAITDVDGKSTSPKKVKKKKDKDKELTKDAEKDKDKDAKNTETAEQEKGQDKDTGEAKDNEGKDKSIENGVKVDEPKKKKKKKKPKPDEQTPKTEDGNAIAATVDEKEKDKDCTSVPPKKPKKAKTGEGEKCSNAAEDVKPDVPEKKKKKKKPKVDGEVKLADGKADTPKSADTIIAPAPPPTLAAALPPAPLVPASTIPATQPMPTLAAALGSAPSTTSSGVPPPTGPPPPAIRPPAVPGPTLPGQPTQPIQSGQPLQQGQVQPGQPIPPRPPMQSVRPPGQPQLPNGHYVRPPQPGQSGQPQSHPIYPPGHASHPQQYPVGPNGQPHPSQMVRPFPPGHPMHPQNRSASTPPAAPPSPVPLPPFYCTELNETPGHPGHIIVNVPIPPSGAGPRPPPGPLLGLDGNPFIGPPPLKPTQTFATIIHRSLQFLPRGRGTLGEVCNWVAGEWEWFRLNVDSGWQNSIRHNLSLNKAFLKVPRIPEDDPESKGSVWIIDPEEGPLFEEKQKRDAQKSASKDKNAESRREKERIRAEERAKKQREAAIEAARNPPQMIQRSAIPVAPRPIPRPIPIAQPAAPPAPPAPVSANAKGILQPKAKIVVVMQPITPAMRAKSVISTTDANGNPLPFVCDGTTLVLDQSTFGHLTSDIMDKLTLLGAAGAVDVLSAWVINKNKQQATKAAQAKTGTGAPGGVKNGTTVNNTTTVRPGVISSTTATTTSAVRPPVPPTASTANKPVVATSAATAKPPVGAKPAVNSATGKPIPGPAPPGTSLTKVIGMIAAVANAKGDVNTVGPNASALLRYIRVVGVDIDLRVAERIWATGVVPPLPPKKVPPKPNTAGAGTANGAVKPGTSPSTTVPAPRPVVGTTSASGANAASLPKSAVPNTSMPTPTSAATPKPVTTATAASTIPKLSSAPSATPAPAPTSVDSGTTPAAAGLKRKLEDGSPNHSTVGSSTNPIIIGGTAAGSSASGGSMEQQENKKPRLETSGA</sequence>
<feature type="region of interest" description="Disordered" evidence="3">
    <location>
        <begin position="1493"/>
        <end position="1656"/>
    </location>
</feature>
<organism evidence="6">
    <name type="scientific">Kwoniella pini CBS 10737</name>
    <dbReference type="NCBI Taxonomy" id="1296096"/>
    <lineage>
        <taxon>Eukaryota</taxon>
        <taxon>Fungi</taxon>
        <taxon>Dikarya</taxon>
        <taxon>Basidiomycota</taxon>
        <taxon>Agaricomycotina</taxon>
        <taxon>Tremellomycetes</taxon>
        <taxon>Tremellales</taxon>
        <taxon>Cryptococcaceae</taxon>
        <taxon>Kwoniella</taxon>
    </lineage>
</organism>
<feature type="DNA-binding region" description="Fork-head" evidence="2">
    <location>
        <begin position="1082"/>
        <end position="1179"/>
    </location>
</feature>
<dbReference type="PROSITE" id="PS50006">
    <property type="entry name" value="FHA_DOMAIN"/>
    <property type="match status" value="1"/>
</dbReference>
<dbReference type="Proteomes" id="UP000094020">
    <property type="component" value="Chromosome 3"/>
</dbReference>
<reference evidence="7" key="4">
    <citation type="submission" date="2024-02" db="EMBL/GenBank/DDBJ databases">
        <title>Comparative genomics of Cryptococcus and Kwoniella reveals pathogenesis evolution and contrasting modes of karyotype evolution via chromosome fusion or intercentromeric recombination.</title>
        <authorList>
            <person name="Coelho M.A."/>
            <person name="David-Palma M."/>
            <person name="Shea T."/>
            <person name="Bowers K."/>
            <person name="McGinley-Smith S."/>
            <person name="Mohammad A.W."/>
            <person name="Gnirke A."/>
            <person name="Yurkov A.M."/>
            <person name="Nowrousian M."/>
            <person name="Sun S."/>
            <person name="Cuomo C.A."/>
            <person name="Heitman J."/>
        </authorList>
    </citation>
    <scope>NUCLEOTIDE SEQUENCE</scope>
    <source>
        <strain evidence="7">CBS 10737</strain>
    </source>
</reference>
<feature type="compositionally biased region" description="Low complexity" evidence="3">
    <location>
        <begin position="1550"/>
        <end position="1592"/>
    </location>
</feature>
<feature type="compositionally biased region" description="Low complexity" evidence="3">
    <location>
        <begin position="1532"/>
        <end position="1543"/>
    </location>
</feature>
<feature type="compositionally biased region" description="Polar residues" evidence="3">
    <location>
        <begin position="261"/>
        <end position="274"/>
    </location>
</feature>
<evidence type="ECO:0000256" key="3">
    <source>
        <dbReference type="SAM" id="MobiDB-lite"/>
    </source>
</evidence>
<dbReference type="PROSITE" id="PS50039">
    <property type="entry name" value="FORK_HEAD_3"/>
    <property type="match status" value="1"/>
</dbReference>
<feature type="region of interest" description="Disordered" evidence="3">
    <location>
        <begin position="251"/>
        <end position="274"/>
    </location>
</feature>
<dbReference type="Gene3D" id="2.60.200.20">
    <property type="match status" value="1"/>
</dbReference>
<dbReference type="InterPro" id="IPR008984">
    <property type="entry name" value="SMAD_FHA_dom_sf"/>
</dbReference>
<feature type="compositionally biased region" description="Low complexity" evidence="3">
    <location>
        <begin position="1503"/>
        <end position="1513"/>
    </location>
</feature>
<feature type="compositionally biased region" description="Low complexity" evidence="3">
    <location>
        <begin position="1625"/>
        <end position="1640"/>
    </location>
</feature>
<dbReference type="EMBL" id="KI894009">
    <property type="protein sequence ID" value="OCF51063.1"/>
    <property type="molecule type" value="Genomic_DNA"/>
</dbReference>
<dbReference type="EMBL" id="CP144521">
    <property type="protein sequence ID" value="WWC68838.1"/>
    <property type="molecule type" value="Genomic_DNA"/>
</dbReference>
<name>A0A1B9I6B5_9TREE</name>
<feature type="compositionally biased region" description="Pro residues" evidence="3">
    <location>
        <begin position="353"/>
        <end position="362"/>
    </location>
</feature>
<comment type="subcellular location">
    <subcellularLocation>
        <location evidence="2">Nucleus</location>
    </subcellularLocation>
</comment>
<dbReference type="GO" id="GO:0005634">
    <property type="term" value="C:nucleus"/>
    <property type="evidence" value="ECO:0007669"/>
    <property type="project" value="UniProtKB-SubCell"/>
</dbReference>
<feature type="region of interest" description="Disordered" evidence="3">
    <location>
        <begin position="41"/>
        <end position="69"/>
    </location>
</feature>
<dbReference type="GO" id="GO:0005884">
    <property type="term" value="C:actin filament"/>
    <property type="evidence" value="ECO:0007669"/>
    <property type="project" value="TreeGrafter"/>
</dbReference>
<dbReference type="GO" id="GO:0006357">
    <property type="term" value="P:regulation of transcription by RNA polymerase II"/>
    <property type="evidence" value="ECO:0007669"/>
    <property type="project" value="UniProtKB-ARBA"/>
</dbReference>
<feature type="region of interest" description="Disordered" evidence="3">
    <location>
        <begin position="658"/>
        <end position="849"/>
    </location>
</feature>
<dbReference type="PANTHER" id="PTHR45691">
    <property type="entry name" value="PROTEIN DIAPHANOUS"/>
    <property type="match status" value="1"/>
</dbReference>
<dbReference type="STRING" id="1296096.A0A1B9I6B5"/>
<feature type="compositionally biased region" description="Basic and acidic residues" evidence="3">
    <location>
        <begin position="1644"/>
        <end position="1656"/>
    </location>
</feature>
<dbReference type="SUPFAM" id="SSF49879">
    <property type="entry name" value="SMAD/FHA domain"/>
    <property type="match status" value="1"/>
</dbReference>
<dbReference type="SMART" id="SM00339">
    <property type="entry name" value="FH"/>
    <property type="match status" value="1"/>
</dbReference>
<evidence type="ECO:0000259" key="4">
    <source>
        <dbReference type="PROSITE" id="PS50006"/>
    </source>
</evidence>
<dbReference type="CDD" id="cd00059">
    <property type="entry name" value="FH_FOX"/>
    <property type="match status" value="1"/>
</dbReference>
<dbReference type="InterPro" id="IPR036390">
    <property type="entry name" value="WH_DNA-bd_sf"/>
</dbReference>
<reference evidence="6" key="3">
    <citation type="submission" date="2016-07" db="EMBL/GenBank/DDBJ databases">
        <title>Evolution of pathogenesis and genome organization in the Tremellales.</title>
        <authorList>
            <person name="Cuomo C."/>
            <person name="Litvintseva A."/>
            <person name="Heitman J."/>
            <person name="Chen Y."/>
            <person name="Sun S."/>
            <person name="Springer D."/>
            <person name="Dromer F."/>
            <person name="Young S."/>
            <person name="Zeng Q."/>
            <person name="Chapman S."/>
            <person name="Gujja S."/>
            <person name="Saif S."/>
            <person name="Birren B."/>
        </authorList>
    </citation>
    <scope>NUCLEOTIDE SEQUENCE</scope>
    <source>
        <strain evidence="6">CBS 10737</strain>
    </source>
</reference>
<feature type="compositionally biased region" description="Low complexity" evidence="3">
    <location>
        <begin position="912"/>
        <end position="932"/>
    </location>
</feature>
<feature type="compositionally biased region" description="Low complexity" evidence="3">
    <location>
        <begin position="52"/>
        <end position="65"/>
    </location>
</feature>
<feature type="compositionally biased region" description="Pro residues" evidence="3">
    <location>
        <begin position="1493"/>
        <end position="1502"/>
    </location>
</feature>
<feature type="compositionally biased region" description="Basic and acidic residues" evidence="3">
    <location>
        <begin position="752"/>
        <end position="762"/>
    </location>
</feature>
<evidence type="ECO:0000313" key="7">
    <source>
        <dbReference type="EMBL" id="WWC68838.1"/>
    </source>
</evidence>
<dbReference type="PANTHER" id="PTHR45691:SF6">
    <property type="entry name" value="PROTEIN DIAPHANOUS"/>
    <property type="match status" value="1"/>
</dbReference>
<evidence type="ECO:0000259" key="5">
    <source>
        <dbReference type="PROSITE" id="PS50039"/>
    </source>
</evidence>
<feature type="region of interest" description="Disordered" evidence="3">
    <location>
        <begin position="522"/>
        <end position="620"/>
    </location>
</feature>
<dbReference type="InterPro" id="IPR030456">
    <property type="entry name" value="TF_fork_head_CS_2"/>
</dbReference>
<dbReference type="RefSeq" id="XP_019012282.1">
    <property type="nucleotide sequence ID" value="XM_019154879.1"/>
</dbReference>
<reference evidence="6" key="1">
    <citation type="submission" date="2013-07" db="EMBL/GenBank/DDBJ databases">
        <title>The Genome Sequence of Cryptococcus pinus CBS10737.</title>
        <authorList>
            <consortium name="The Broad Institute Genome Sequencing Platform"/>
            <person name="Cuomo C."/>
            <person name="Litvintseva A."/>
            <person name="Chen Y."/>
            <person name="Heitman J."/>
            <person name="Sun S."/>
            <person name="Springer D."/>
            <person name="Dromer F."/>
            <person name="Young S.K."/>
            <person name="Zeng Q."/>
            <person name="Gargeya S."/>
            <person name="Fitzgerald M."/>
            <person name="Abouelleil A."/>
            <person name="Alvarado L."/>
            <person name="Berlin A.M."/>
            <person name="Chapman S.B."/>
            <person name="Dewar J."/>
            <person name="Goldberg J."/>
            <person name="Griggs A."/>
            <person name="Gujja S."/>
            <person name="Hansen M."/>
            <person name="Howarth C."/>
            <person name="Imamovic A."/>
            <person name="Larimer J."/>
            <person name="McCowan C."/>
            <person name="Murphy C."/>
            <person name="Pearson M."/>
            <person name="Priest M."/>
            <person name="Roberts A."/>
            <person name="Saif S."/>
            <person name="Shea T."/>
            <person name="Sykes S."/>
            <person name="Wortman J."/>
            <person name="Nusbaum C."/>
            <person name="Birren B."/>
        </authorList>
    </citation>
    <scope>NUCLEOTIDE SEQUENCE [LARGE SCALE GENOMIC DNA]</scope>
    <source>
        <strain evidence="6">CBS 10737</strain>
    </source>
</reference>
<dbReference type="Pfam" id="PF00250">
    <property type="entry name" value="Forkhead"/>
    <property type="match status" value="1"/>
</dbReference>
<dbReference type="InterPro" id="IPR051412">
    <property type="entry name" value="Formin_Homology_Diaphanous_sf"/>
</dbReference>
<feature type="domain" description="FHA" evidence="4">
    <location>
        <begin position="369"/>
        <end position="414"/>
    </location>
</feature>
<dbReference type="PROSITE" id="PS00658">
    <property type="entry name" value="FORK_HEAD_2"/>
    <property type="match status" value="1"/>
</dbReference>
<dbReference type="SUPFAM" id="SSF46785">
    <property type="entry name" value="Winged helix' DNA-binding domain"/>
    <property type="match status" value="1"/>
</dbReference>
<feature type="region of interest" description="Disordered" evidence="3">
    <location>
        <begin position="1347"/>
        <end position="1434"/>
    </location>
</feature>
<dbReference type="Pfam" id="PF00498">
    <property type="entry name" value="FHA"/>
    <property type="match status" value="1"/>
</dbReference>
<feature type="domain" description="Fork-head" evidence="5">
    <location>
        <begin position="1082"/>
        <end position="1179"/>
    </location>
</feature>
<feature type="compositionally biased region" description="Basic and acidic residues" evidence="3">
    <location>
        <begin position="688"/>
        <end position="743"/>
    </location>
</feature>
<protein>
    <recommendedName>
        <fullName evidence="9">Fork-head domain-containing protein</fullName>
    </recommendedName>
</protein>
<feature type="compositionally biased region" description="Basic and acidic residues" evidence="3">
    <location>
        <begin position="820"/>
        <end position="836"/>
    </location>
</feature>
<feature type="region of interest" description="Disordered" evidence="3">
    <location>
        <begin position="347"/>
        <end position="368"/>
    </location>
</feature>
<evidence type="ECO:0008006" key="9">
    <source>
        <dbReference type="Google" id="ProtNLM"/>
    </source>
</evidence>
<evidence type="ECO:0000256" key="2">
    <source>
        <dbReference type="PROSITE-ProRule" id="PRU00089"/>
    </source>
</evidence>
<accession>A0A1B9I6B5</accession>
<keyword evidence="1 2" id="KW-0238">DNA-binding</keyword>
<dbReference type="KEGG" id="kpin:30171497"/>
<dbReference type="GO" id="GO:0030041">
    <property type="term" value="P:actin filament polymerization"/>
    <property type="evidence" value="ECO:0007669"/>
    <property type="project" value="TreeGrafter"/>
</dbReference>
<evidence type="ECO:0000313" key="6">
    <source>
        <dbReference type="EMBL" id="OCF51063.1"/>
    </source>
</evidence>
<feature type="compositionally biased region" description="Low complexity" evidence="3">
    <location>
        <begin position="1361"/>
        <end position="1398"/>
    </location>
</feature>
<feature type="region of interest" description="Disordered" evidence="3">
    <location>
        <begin position="1164"/>
        <end position="1209"/>
    </location>
</feature>
<feature type="region of interest" description="Disordered" evidence="3">
    <location>
        <begin position="861"/>
        <end position="1027"/>
    </location>
</feature>
<dbReference type="Gene3D" id="1.10.10.10">
    <property type="entry name" value="Winged helix-like DNA-binding domain superfamily/Winged helix DNA-binding domain"/>
    <property type="match status" value="1"/>
</dbReference>
<dbReference type="OrthoDB" id="5954824at2759"/>
<dbReference type="GO" id="GO:0043565">
    <property type="term" value="F:sequence-specific DNA binding"/>
    <property type="evidence" value="ECO:0007669"/>
    <property type="project" value="InterPro"/>
</dbReference>
<evidence type="ECO:0000313" key="8">
    <source>
        <dbReference type="Proteomes" id="UP000094020"/>
    </source>
</evidence>
<dbReference type="GO" id="GO:0003700">
    <property type="term" value="F:DNA-binding transcription factor activity"/>
    <property type="evidence" value="ECO:0007669"/>
    <property type="project" value="InterPro"/>
</dbReference>
<keyword evidence="8" id="KW-1185">Reference proteome</keyword>
<feature type="compositionally biased region" description="Low complexity" evidence="3">
    <location>
        <begin position="879"/>
        <end position="888"/>
    </location>
</feature>
<feature type="region of interest" description="Disordered" evidence="3">
    <location>
        <begin position="166"/>
        <end position="187"/>
    </location>
</feature>
<feature type="region of interest" description="Disordered" evidence="3">
    <location>
        <begin position="123"/>
        <end position="146"/>
    </location>
</feature>
<dbReference type="PRINTS" id="PR00053">
    <property type="entry name" value="FORKHEAD"/>
</dbReference>
<feature type="compositionally biased region" description="Basic and acidic residues" evidence="3">
    <location>
        <begin position="1169"/>
        <end position="1209"/>
    </location>
</feature>
<reference evidence="7" key="2">
    <citation type="submission" date="2013-07" db="EMBL/GenBank/DDBJ databases">
        <authorList>
            <consortium name="The Broad Institute Genome Sequencing Platform"/>
            <person name="Cuomo C."/>
            <person name="Litvintseva A."/>
            <person name="Chen Y."/>
            <person name="Heitman J."/>
            <person name="Sun S."/>
            <person name="Springer D."/>
            <person name="Dromer F."/>
            <person name="Young S.K."/>
            <person name="Zeng Q."/>
            <person name="Gargeya S."/>
            <person name="Fitzgerald M."/>
            <person name="Abouelleil A."/>
            <person name="Alvarado L."/>
            <person name="Berlin A.M."/>
            <person name="Chapman S.B."/>
            <person name="Dewar J."/>
            <person name="Goldberg J."/>
            <person name="Griggs A."/>
            <person name="Gujja S."/>
            <person name="Hansen M."/>
            <person name="Howarth C."/>
            <person name="Imamovic A."/>
            <person name="Larimer J."/>
            <person name="McCowan C."/>
            <person name="Murphy C."/>
            <person name="Pearson M."/>
            <person name="Priest M."/>
            <person name="Roberts A."/>
            <person name="Saif S."/>
            <person name="Shea T."/>
            <person name="Sykes S."/>
            <person name="Wortman J."/>
            <person name="Nusbaum C."/>
            <person name="Birren B."/>
        </authorList>
    </citation>
    <scope>NUCLEOTIDE SEQUENCE</scope>
    <source>
        <strain evidence="7">CBS 10737</strain>
    </source>
</reference>
<feature type="compositionally biased region" description="Basic residues" evidence="3">
    <location>
        <begin position="678"/>
        <end position="687"/>
    </location>
</feature>
<feature type="compositionally biased region" description="Basic and acidic residues" evidence="3">
    <location>
        <begin position="770"/>
        <end position="779"/>
    </location>
</feature>
<dbReference type="InterPro" id="IPR001766">
    <property type="entry name" value="Fork_head_dom"/>
</dbReference>
<evidence type="ECO:0000256" key="1">
    <source>
        <dbReference type="ARBA" id="ARBA00023125"/>
    </source>
</evidence>
<dbReference type="InterPro" id="IPR000253">
    <property type="entry name" value="FHA_dom"/>
</dbReference>
<dbReference type="InterPro" id="IPR036388">
    <property type="entry name" value="WH-like_DNA-bd_sf"/>
</dbReference>
<dbReference type="GeneID" id="30171497"/>